<organism evidence="2 3">
    <name type="scientific">Striga asiatica</name>
    <name type="common">Asiatic witchweed</name>
    <name type="synonym">Buchnera asiatica</name>
    <dbReference type="NCBI Taxonomy" id="4170"/>
    <lineage>
        <taxon>Eukaryota</taxon>
        <taxon>Viridiplantae</taxon>
        <taxon>Streptophyta</taxon>
        <taxon>Embryophyta</taxon>
        <taxon>Tracheophyta</taxon>
        <taxon>Spermatophyta</taxon>
        <taxon>Magnoliopsida</taxon>
        <taxon>eudicotyledons</taxon>
        <taxon>Gunneridae</taxon>
        <taxon>Pentapetalae</taxon>
        <taxon>asterids</taxon>
        <taxon>lamiids</taxon>
        <taxon>Lamiales</taxon>
        <taxon>Orobanchaceae</taxon>
        <taxon>Buchnereae</taxon>
        <taxon>Striga</taxon>
    </lineage>
</organism>
<keyword evidence="3" id="KW-1185">Reference proteome</keyword>
<accession>A0A5A7QWU2</accession>
<evidence type="ECO:0000256" key="1">
    <source>
        <dbReference type="SAM" id="Phobius"/>
    </source>
</evidence>
<comment type="caution">
    <text evidence="2">The sequence shown here is derived from an EMBL/GenBank/DDBJ whole genome shotgun (WGS) entry which is preliminary data.</text>
</comment>
<dbReference type="AlphaFoldDB" id="A0A5A7QWU2"/>
<evidence type="ECO:0000313" key="2">
    <source>
        <dbReference type="EMBL" id="GER49730.1"/>
    </source>
</evidence>
<keyword evidence="1" id="KW-1133">Transmembrane helix</keyword>
<dbReference type="Proteomes" id="UP000325081">
    <property type="component" value="Unassembled WGS sequence"/>
</dbReference>
<dbReference type="PANTHER" id="PTHR33237:SF4">
    <property type="entry name" value="F14O23.12"/>
    <property type="match status" value="1"/>
</dbReference>
<keyword evidence="1" id="KW-0472">Membrane</keyword>
<sequence>MARHITFLMHTAGVSQIGLGIGSFFLCVLALFACASHSRIRWRKWKSCYGFENREPVIQLNHQEVITGYHYGEADPVAYSGEVSTLWKKNILMGGKCQLPDFSGVIIYDSVGNVVDAGKSKPALPWK</sequence>
<dbReference type="PROSITE" id="PS51257">
    <property type="entry name" value="PROKAR_LIPOPROTEIN"/>
    <property type="match status" value="1"/>
</dbReference>
<proteinExistence type="predicted"/>
<protein>
    <submittedName>
        <fullName evidence="2">Uncharacterized protein</fullName>
    </submittedName>
</protein>
<gene>
    <name evidence="2" type="ORF">STAS_26980</name>
</gene>
<feature type="transmembrane region" description="Helical" evidence="1">
    <location>
        <begin position="17"/>
        <end position="36"/>
    </location>
</feature>
<keyword evidence="1" id="KW-0812">Transmembrane</keyword>
<reference evidence="3" key="1">
    <citation type="journal article" date="2019" name="Curr. Biol.">
        <title>Genome Sequence of Striga asiatica Provides Insight into the Evolution of Plant Parasitism.</title>
        <authorList>
            <person name="Yoshida S."/>
            <person name="Kim S."/>
            <person name="Wafula E.K."/>
            <person name="Tanskanen J."/>
            <person name="Kim Y.M."/>
            <person name="Honaas L."/>
            <person name="Yang Z."/>
            <person name="Spallek T."/>
            <person name="Conn C.E."/>
            <person name="Ichihashi Y."/>
            <person name="Cheong K."/>
            <person name="Cui S."/>
            <person name="Der J.P."/>
            <person name="Gundlach H."/>
            <person name="Jiao Y."/>
            <person name="Hori C."/>
            <person name="Ishida J.K."/>
            <person name="Kasahara H."/>
            <person name="Kiba T."/>
            <person name="Kim M.S."/>
            <person name="Koo N."/>
            <person name="Laohavisit A."/>
            <person name="Lee Y.H."/>
            <person name="Lumba S."/>
            <person name="McCourt P."/>
            <person name="Mortimer J.C."/>
            <person name="Mutuku J.M."/>
            <person name="Nomura T."/>
            <person name="Sasaki-Sekimoto Y."/>
            <person name="Seto Y."/>
            <person name="Wang Y."/>
            <person name="Wakatake T."/>
            <person name="Sakakibara H."/>
            <person name="Demura T."/>
            <person name="Yamaguchi S."/>
            <person name="Yoneyama K."/>
            <person name="Manabe R.I."/>
            <person name="Nelson D.C."/>
            <person name="Schulman A.H."/>
            <person name="Timko M.P."/>
            <person name="dePamphilis C.W."/>
            <person name="Choi D."/>
            <person name="Shirasu K."/>
        </authorList>
    </citation>
    <scope>NUCLEOTIDE SEQUENCE [LARGE SCALE GENOMIC DNA]</scope>
    <source>
        <strain evidence="3">cv. UVA1</strain>
    </source>
</reference>
<dbReference type="OrthoDB" id="1840737at2759"/>
<evidence type="ECO:0000313" key="3">
    <source>
        <dbReference type="Proteomes" id="UP000325081"/>
    </source>
</evidence>
<name>A0A5A7QWU2_STRAF</name>
<dbReference type="EMBL" id="BKCP01008737">
    <property type="protein sequence ID" value="GER49730.1"/>
    <property type="molecule type" value="Genomic_DNA"/>
</dbReference>
<dbReference type="PANTHER" id="PTHR33237">
    <property type="entry name" value="F2P16.13 PROTEIN-RELATED"/>
    <property type="match status" value="1"/>
</dbReference>